<dbReference type="GeneID" id="99246397"/>
<keyword evidence="3" id="KW-1185">Reference proteome</keyword>
<feature type="region of interest" description="Disordered" evidence="1">
    <location>
        <begin position="21"/>
        <end position="58"/>
    </location>
</feature>
<dbReference type="PROSITE" id="PS51318">
    <property type="entry name" value="TAT"/>
    <property type="match status" value="1"/>
</dbReference>
<dbReference type="Proteomes" id="UP000428325">
    <property type="component" value="Chromosome"/>
</dbReference>
<dbReference type="OrthoDB" id="2731at2157"/>
<dbReference type="EMBL" id="CP034345">
    <property type="protein sequence ID" value="QGX95143.1"/>
    <property type="molecule type" value="Genomic_DNA"/>
</dbReference>
<evidence type="ECO:0000256" key="1">
    <source>
        <dbReference type="SAM" id="MobiDB-lite"/>
    </source>
</evidence>
<feature type="compositionally biased region" description="Low complexity" evidence="1">
    <location>
        <begin position="37"/>
        <end position="50"/>
    </location>
</feature>
<accession>A0A6B9FGA8</accession>
<organism evidence="2 3">
    <name type="scientific">Haloplanus rallus</name>
    <dbReference type="NCBI Taxonomy" id="1816183"/>
    <lineage>
        <taxon>Archaea</taxon>
        <taxon>Methanobacteriati</taxon>
        <taxon>Methanobacteriota</taxon>
        <taxon>Stenosarchaea group</taxon>
        <taxon>Halobacteria</taxon>
        <taxon>Halobacteriales</taxon>
        <taxon>Haloferacaceae</taxon>
        <taxon>Haloplanus</taxon>
    </lineage>
</organism>
<sequence>MPTRSRRRFLALVGVSAVAGCTGSASDADPTATAGSGVTETATAGRTAGTDGSHTVPTAAERLVLPMSRTALRENAMSGGPPKDGIPSIDRPTFVGPAEADFLDPGDPVFGVVRDGATKAYPQKILVQHEIINDELGGTPVSVTYCPLTGTVQGFERGETTFGVSGRLINDNLVMYDRATEAWWPQMLATAIPGPWNEDPAAASLREFRLVWTTWERWRRHNPETRVLSTDNEHAKNYARDPYGAYNPRRGYYENDRLLFPPLRVDDRFDKKTVVMGTRTATGAAAFLKETIRSEKLVPGSVGDASVLAVYDPRYDTAYVYRTPEGTTYEYDDGAVVAPDGTGHAPDALPLERVHTFDAMWFAWAGYYPDTNVYA</sequence>
<dbReference type="RefSeq" id="WP_157689601.1">
    <property type="nucleotide sequence ID" value="NZ_CP034345.1"/>
</dbReference>
<protein>
    <submittedName>
        <fullName evidence="2">DUF3179 domain-containing protein</fullName>
    </submittedName>
</protein>
<dbReference type="PROSITE" id="PS51257">
    <property type="entry name" value="PROKAR_LIPOPROTEIN"/>
    <property type="match status" value="1"/>
</dbReference>
<dbReference type="InterPro" id="IPR006311">
    <property type="entry name" value="TAT_signal"/>
</dbReference>
<dbReference type="Pfam" id="PF11376">
    <property type="entry name" value="DUF3179"/>
    <property type="match status" value="1"/>
</dbReference>
<dbReference type="KEGG" id="hra:EI982_10230"/>
<name>A0A6B9FGA8_9EURY</name>
<dbReference type="InterPro" id="IPR021516">
    <property type="entry name" value="DUF3179"/>
</dbReference>
<proteinExistence type="predicted"/>
<dbReference type="AlphaFoldDB" id="A0A6B9FGA8"/>
<reference evidence="2 3" key="1">
    <citation type="submission" date="2018-12" db="EMBL/GenBank/DDBJ databases">
        <title>Complete genome sequence of Haloplanus rallus MBLA0036.</title>
        <authorList>
            <person name="Nam Y.-d."/>
            <person name="Kang J."/>
            <person name="Chung W.-H."/>
            <person name="Park Y.S."/>
        </authorList>
    </citation>
    <scope>NUCLEOTIDE SEQUENCE [LARGE SCALE GENOMIC DNA]</scope>
    <source>
        <strain evidence="2 3">MBLA0036</strain>
    </source>
</reference>
<evidence type="ECO:0000313" key="3">
    <source>
        <dbReference type="Proteomes" id="UP000428325"/>
    </source>
</evidence>
<evidence type="ECO:0000313" key="2">
    <source>
        <dbReference type="EMBL" id="QGX95143.1"/>
    </source>
</evidence>
<gene>
    <name evidence="2" type="ORF">EI982_10230</name>
</gene>